<keyword evidence="5" id="KW-1185">Reference proteome</keyword>
<gene>
    <name evidence="4" type="ORF">X808_18170</name>
</gene>
<keyword evidence="2" id="KW-0472">Membrane</keyword>
<feature type="compositionally biased region" description="Low complexity" evidence="1">
    <location>
        <begin position="244"/>
        <end position="263"/>
    </location>
</feature>
<feature type="domain" description="Opacity-associated protein A LysM-like" evidence="3">
    <location>
        <begin position="376"/>
        <end position="451"/>
    </location>
</feature>
<evidence type="ECO:0000313" key="4">
    <source>
        <dbReference type="EMBL" id="AHG76337.1"/>
    </source>
</evidence>
<dbReference type="HOGENOM" id="CLU_590047_0_0_6"/>
<evidence type="ECO:0000256" key="2">
    <source>
        <dbReference type="SAM" id="Phobius"/>
    </source>
</evidence>
<proteinExistence type="predicted"/>
<evidence type="ECO:0000259" key="3">
    <source>
        <dbReference type="Pfam" id="PF04225"/>
    </source>
</evidence>
<feature type="compositionally biased region" description="Polar residues" evidence="1">
    <location>
        <begin position="35"/>
        <end position="49"/>
    </location>
</feature>
<name>W0QDI7_9PAST</name>
<feature type="compositionally biased region" description="Basic and acidic residues" evidence="1">
    <location>
        <begin position="1"/>
        <end position="11"/>
    </location>
</feature>
<feature type="compositionally biased region" description="Basic and acidic residues" evidence="1">
    <location>
        <begin position="227"/>
        <end position="243"/>
    </location>
</feature>
<feature type="region of interest" description="Disordered" evidence="1">
    <location>
        <begin position="1"/>
        <end position="74"/>
    </location>
</feature>
<dbReference type="eggNOG" id="COG3061">
    <property type="taxonomic scope" value="Bacteria"/>
</dbReference>
<dbReference type="GO" id="GO:0042834">
    <property type="term" value="F:peptidoglycan binding"/>
    <property type="evidence" value="ECO:0007669"/>
    <property type="project" value="InterPro"/>
</dbReference>
<dbReference type="STRING" id="1433287.X808_18170"/>
<dbReference type="PATRIC" id="fig|1433287.3.peg.1813"/>
<dbReference type="Proteomes" id="UP000066995">
    <property type="component" value="Chromosome"/>
</dbReference>
<dbReference type="OrthoDB" id="6398769at2"/>
<dbReference type="KEGG" id="mvi:X808_18170"/>
<dbReference type="InterPro" id="IPR007340">
    <property type="entry name" value="LysM_Opacity-associatedA"/>
</dbReference>
<feature type="region of interest" description="Disordered" evidence="1">
    <location>
        <begin position="227"/>
        <end position="265"/>
    </location>
</feature>
<dbReference type="RefSeq" id="WP_025218023.1">
    <property type="nucleotide sequence ID" value="NZ_CP006943.1"/>
</dbReference>
<evidence type="ECO:0000256" key="1">
    <source>
        <dbReference type="SAM" id="MobiDB-lite"/>
    </source>
</evidence>
<dbReference type="EMBL" id="CP006943">
    <property type="protein sequence ID" value="AHG76337.1"/>
    <property type="molecule type" value="Genomic_DNA"/>
</dbReference>
<dbReference type="Pfam" id="PF04225">
    <property type="entry name" value="LysM_OapA"/>
    <property type="match status" value="1"/>
</dbReference>
<feature type="compositionally biased region" description="Basic and acidic residues" evidence="1">
    <location>
        <begin position="353"/>
        <end position="363"/>
    </location>
</feature>
<sequence>MTQNNFRKEPVFGEPLTPNQENKSQENEKVEPVQVDSSHSNRPYVSLHSTKAPGHTFTPIMKRSDAPVEDKTADAFTAKPTKEFQFTPSTENVEAVVKNVKENPSAEGDSATTTTPFELKEKADPEVVVVKPTQESFTTERIIPNAATTAAGATMAATAAVAATKTKDIKENMPPKTRRLLLVSLLGLALLVLFFLLKPSTPETVEELQSQQGGSLPIEFRPVDEAEAKRAEEQARAEQEAAKAQEQAQAQAQEAQQKAQSEATTAVAPVQTEQVASNQVQNNQPQTTQAPVVEQSVAVKPVQNKPVVPQSAIKPKTEGSVVFQPETTPKHQPKVERVATQPQKESTKVVAKPAEKASTKSEAAKTNTTSAVAVSTKTMTVPKGVSLMQVFRDNNLNISDVNAMSKVNNVVSNLKVGERVTVRLDKNNRVVEMSIGSGGKFTRQANGSYTFK</sequence>
<feature type="transmembrane region" description="Helical" evidence="2">
    <location>
        <begin position="180"/>
        <end position="197"/>
    </location>
</feature>
<organism evidence="4 5">
    <name type="scientific">Mannheimia varigena USDA-ARS-USMARC-1296</name>
    <dbReference type="NCBI Taxonomy" id="1433287"/>
    <lineage>
        <taxon>Bacteria</taxon>
        <taxon>Pseudomonadati</taxon>
        <taxon>Pseudomonadota</taxon>
        <taxon>Gammaproteobacteria</taxon>
        <taxon>Pasteurellales</taxon>
        <taxon>Pasteurellaceae</taxon>
        <taxon>Mannheimia</taxon>
    </lineage>
</organism>
<protein>
    <submittedName>
        <fullName evidence="4">Opacity-associated protein A</fullName>
    </submittedName>
</protein>
<keyword evidence="2" id="KW-1133">Transmembrane helix</keyword>
<reference evidence="4 5" key="1">
    <citation type="submission" date="2013-12" db="EMBL/GenBank/DDBJ databases">
        <title>Annotation of the Mannheimia varigena USDA-ARS-USMARC-1296 complete genome.</title>
        <authorList>
            <person name="Harhay G.P."/>
            <person name="Clawson M.L."/>
            <person name="Murray R.W."/>
            <person name="Lubbers B.V."/>
            <person name="Heaton M.P."/>
            <person name="Chitko-Mckown C.G."/>
            <person name="Harhay D.M."/>
            <person name="Smith T.P.L."/>
        </authorList>
    </citation>
    <scope>NUCLEOTIDE SEQUENCE [LARGE SCALE GENOMIC DNA]</scope>
    <source>
        <strain evidence="4 5">USDA-ARS-USMARC-1296</strain>
    </source>
</reference>
<accession>W0QDI7</accession>
<keyword evidence="2" id="KW-0812">Transmembrane</keyword>
<feature type="compositionally biased region" description="Basic and acidic residues" evidence="1">
    <location>
        <begin position="62"/>
        <end position="73"/>
    </location>
</feature>
<evidence type="ECO:0000313" key="5">
    <source>
        <dbReference type="Proteomes" id="UP000066995"/>
    </source>
</evidence>
<dbReference type="AlphaFoldDB" id="W0QDI7"/>
<feature type="region of interest" description="Disordered" evidence="1">
    <location>
        <begin position="303"/>
        <end position="363"/>
    </location>
</feature>